<feature type="domain" description="SCP2" evidence="4">
    <location>
        <begin position="285"/>
        <end position="361"/>
    </location>
</feature>
<dbReference type="AlphaFoldDB" id="A0A1N6SMV6"/>
<keyword evidence="3" id="KW-1133">Transmembrane helix</keyword>
<feature type="transmembrane region" description="Helical" evidence="3">
    <location>
        <begin position="543"/>
        <end position="564"/>
    </location>
</feature>
<dbReference type="Pfam" id="PF02036">
    <property type="entry name" value="SCP2"/>
    <property type="match status" value="1"/>
</dbReference>
<dbReference type="Pfam" id="PF02525">
    <property type="entry name" value="Flavodoxin_2"/>
    <property type="match status" value="1"/>
</dbReference>
<dbReference type="InterPro" id="IPR003033">
    <property type="entry name" value="SCP2_sterol-bd_dom"/>
</dbReference>
<dbReference type="SUPFAM" id="SSF55718">
    <property type="entry name" value="SCP-like"/>
    <property type="match status" value="1"/>
</dbReference>
<dbReference type="Gene3D" id="3.30.1050.10">
    <property type="entry name" value="SCP2 sterol-binding domain"/>
    <property type="match status" value="1"/>
</dbReference>
<evidence type="ECO:0000259" key="4">
    <source>
        <dbReference type="Pfam" id="PF02036"/>
    </source>
</evidence>
<dbReference type="OrthoDB" id="9805976at2"/>
<feature type="transmembrane region" description="Helical" evidence="3">
    <location>
        <begin position="518"/>
        <end position="537"/>
    </location>
</feature>
<dbReference type="PANTHER" id="PTHR43278">
    <property type="entry name" value="NAD(P)H-DEPENDENT FMN-CONTAINING OXIDOREDUCTASE YWQN-RELATED"/>
    <property type="match status" value="1"/>
</dbReference>
<dbReference type="SUPFAM" id="SSF52218">
    <property type="entry name" value="Flavoproteins"/>
    <property type="match status" value="1"/>
</dbReference>
<dbReference type="Proteomes" id="UP000186400">
    <property type="component" value="Unassembled WGS sequence"/>
</dbReference>
<feature type="transmembrane region" description="Helical" evidence="3">
    <location>
        <begin position="421"/>
        <end position="438"/>
    </location>
</feature>
<dbReference type="InterPro" id="IPR029039">
    <property type="entry name" value="Flavoprotein-like_sf"/>
</dbReference>
<evidence type="ECO:0000313" key="7">
    <source>
        <dbReference type="Proteomes" id="UP000186400"/>
    </source>
</evidence>
<evidence type="ECO:0000256" key="3">
    <source>
        <dbReference type="SAM" id="Phobius"/>
    </source>
</evidence>
<keyword evidence="7" id="KW-1185">Reference proteome</keyword>
<keyword evidence="3" id="KW-0812">Transmembrane</keyword>
<dbReference type="STRING" id="159291.SAMN05920897_108143"/>
<keyword evidence="2" id="KW-0288">FMN</keyword>
<dbReference type="RefSeq" id="WP_076488698.1">
    <property type="nucleotide sequence ID" value="NZ_FTMS01000008.1"/>
</dbReference>
<dbReference type="EMBL" id="FTMS01000008">
    <property type="protein sequence ID" value="SIQ42399.1"/>
    <property type="molecule type" value="Genomic_DNA"/>
</dbReference>
<dbReference type="PANTHER" id="PTHR43278:SF4">
    <property type="entry name" value="NAD(P)H-DEPENDENT FMN-CONTAINING OXIDOREDUCTASE YWQN-RELATED"/>
    <property type="match status" value="1"/>
</dbReference>
<evidence type="ECO:0000313" key="6">
    <source>
        <dbReference type="EMBL" id="SIQ42399.1"/>
    </source>
</evidence>
<dbReference type="InterPro" id="IPR036527">
    <property type="entry name" value="SCP2_sterol-bd_dom_sf"/>
</dbReference>
<evidence type="ECO:0000256" key="2">
    <source>
        <dbReference type="ARBA" id="ARBA00022643"/>
    </source>
</evidence>
<dbReference type="Gene3D" id="3.40.50.360">
    <property type="match status" value="1"/>
</dbReference>
<keyword evidence="1" id="KW-0285">Flavoprotein</keyword>
<dbReference type="InterPro" id="IPR051796">
    <property type="entry name" value="ISF_SsuE-like"/>
</dbReference>
<gene>
    <name evidence="6" type="ORF">SAMN05920897_108143</name>
</gene>
<evidence type="ECO:0000259" key="5">
    <source>
        <dbReference type="Pfam" id="PF02525"/>
    </source>
</evidence>
<evidence type="ECO:0000256" key="1">
    <source>
        <dbReference type="ARBA" id="ARBA00022630"/>
    </source>
</evidence>
<feature type="transmembrane region" description="Helical" evidence="3">
    <location>
        <begin position="450"/>
        <end position="468"/>
    </location>
</feature>
<dbReference type="InterPro" id="IPR003680">
    <property type="entry name" value="Flavodoxin_fold"/>
</dbReference>
<organism evidence="6 7">
    <name type="scientific">Alkalispirochaeta americana</name>
    <dbReference type="NCBI Taxonomy" id="159291"/>
    <lineage>
        <taxon>Bacteria</taxon>
        <taxon>Pseudomonadati</taxon>
        <taxon>Spirochaetota</taxon>
        <taxon>Spirochaetia</taxon>
        <taxon>Spirochaetales</taxon>
        <taxon>Spirochaetaceae</taxon>
        <taxon>Alkalispirochaeta</taxon>
    </lineage>
</organism>
<proteinExistence type="predicted"/>
<reference evidence="6 7" key="1">
    <citation type="submission" date="2017-01" db="EMBL/GenBank/DDBJ databases">
        <authorList>
            <person name="Mah S.A."/>
            <person name="Swanson W.J."/>
            <person name="Moy G.W."/>
            <person name="Vacquier V.D."/>
        </authorList>
    </citation>
    <scope>NUCLEOTIDE SEQUENCE [LARGE SCALE GENOMIC DNA]</scope>
    <source>
        <strain evidence="6 7">ASpG1</strain>
    </source>
</reference>
<name>A0A1N6SMV6_9SPIO</name>
<protein>
    <submittedName>
        <fullName evidence="6">SCP-2 sterol transfer family protein</fullName>
    </submittedName>
</protein>
<feature type="domain" description="Flavodoxin-like fold" evidence="5">
    <location>
        <begin position="1"/>
        <end position="109"/>
    </location>
</feature>
<keyword evidence="3" id="KW-0472">Membrane</keyword>
<accession>A0A1N6SMV6</accession>
<sequence>MNILLLNGSPRGEQSISLSLSRHFLEGLQSRRDQLGEAPASIKEVHVVEADIQSCRGCFACWQNGGICVIKDDMADLLPAYRQADLILWSMPLYHFGMPAIMKKCVERTLPELQGTIIPDGDGGFSHPVRASKPATKGMPRNLLVSTCGFPSTRNNYEPLHAHLDLLLGRDQWEKIECVQAELLKVPELRSLGDAYYGTVRQAGEEWAQALFEEKAWAGFSPDLRNQLETPLMEPERFLRLANASWSSPGHDETGGPSPEERAEILLNQMSLMYNTSKAPPRRTILEMNFQDLQRSFYLVMDKTSCTVADSPEDLNLEDGKSDCTITTDASLWAAIARGELDGTEALITGRYKVTGDTSLIIRMGDGLFDGSSESAIGPQEGKGRGGAPKNPSGNPLFLGLLPWILCWVFLPLGHVLDHNLVLLLALVLSNGILWMSGRNNRATWYEYTNPLILGLLLGVSLVFPDFFPKAGVVPMYLAASAQWALSCLQRPLTSDYSGRSYSPAIVASPLFRQTNQIMTLFWAGVYMLIALFVLALDQSLLRPFSGLIVQVLLVPAMVFTRWFPRWYSERSFSG</sequence>